<name>A0ABP8SAH0_9ACTN</name>
<protein>
    <recommendedName>
        <fullName evidence="5">Sensor domain-containing protein</fullName>
    </recommendedName>
</protein>
<dbReference type="Proteomes" id="UP001500307">
    <property type="component" value="Unassembled WGS sequence"/>
</dbReference>
<dbReference type="PROSITE" id="PS51257">
    <property type="entry name" value="PROKAR_LIPOPROTEIN"/>
    <property type="match status" value="1"/>
</dbReference>
<feature type="compositionally biased region" description="Pro residues" evidence="1">
    <location>
        <begin position="36"/>
        <end position="49"/>
    </location>
</feature>
<gene>
    <name evidence="3" type="ORF">GCM10023176_13730</name>
</gene>
<feature type="chain" id="PRO_5047122790" description="Sensor domain-containing protein" evidence="2">
    <location>
        <begin position="22"/>
        <end position="232"/>
    </location>
</feature>
<keyword evidence="2" id="KW-0732">Signal</keyword>
<organism evidence="3 4">
    <name type="scientific">Micromonospora coerulea</name>
    <dbReference type="NCBI Taxonomy" id="47856"/>
    <lineage>
        <taxon>Bacteria</taxon>
        <taxon>Bacillati</taxon>
        <taxon>Actinomycetota</taxon>
        <taxon>Actinomycetes</taxon>
        <taxon>Micromonosporales</taxon>
        <taxon>Micromonosporaceae</taxon>
        <taxon>Micromonospora</taxon>
    </lineage>
</organism>
<evidence type="ECO:0000313" key="3">
    <source>
        <dbReference type="EMBL" id="GAA4565491.1"/>
    </source>
</evidence>
<dbReference type="EMBL" id="BAABGU010000005">
    <property type="protein sequence ID" value="GAA4565491.1"/>
    <property type="molecule type" value="Genomic_DNA"/>
</dbReference>
<evidence type="ECO:0000256" key="1">
    <source>
        <dbReference type="SAM" id="MobiDB-lite"/>
    </source>
</evidence>
<reference evidence="4" key="1">
    <citation type="journal article" date="2019" name="Int. J. Syst. Evol. Microbiol.">
        <title>The Global Catalogue of Microorganisms (GCM) 10K type strain sequencing project: providing services to taxonomists for standard genome sequencing and annotation.</title>
        <authorList>
            <consortium name="The Broad Institute Genomics Platform"/>
            <consortium name="The Broad Institute Genome Sequencing Center for Infectious Disease"/>
            <person name="Wu L."/>
            <person name="Ma J."/>
        </authorList>
    </citation>
    <scope>NUCLEOTIDE SEQUENCE [LARGE SCALE GENOMIC DNA]</scope>
    <source>
        <strain evidence="4">JCM 3175</strain>
    </source>
</reference>
<keyword evidence="4" id="KW-1185">Reference proteome</keyword>
<comment type="caution">
    <text evidence="3">The sequence shown here is derived from an EMBL/GenBank/DDBJ whole genome shotgun (WGS) entry which is preliminary data.</text>
</comment>
<evidence type="ECO:0000313" key="4">
    <source>
        <dbReference type="Proteomes" id="UP001500307"/>
    </source>
</evidence>
<evidence type="ECO:0008006" key="5">
    <source>
        <dbReference type="Google" id="ProtNLM"/>
    </source>
</evidence>
<proteinExistence type="predicted"/>
<dbReference type="RefSeq" id="WP_346117205.1">
    <property type="nucleotide sequence ID" value="NZ_BAABGU010000005.1"/>
</dbReference>
<feature type="compositionally biased region" description="Low complexity" evidence="1">
    <location>
        <begin position="26"/>
        <end position="35"/>
    </location>
</feature>
<sequence>MMRRRLPLTLLSLLIVAGVGACGPTAAPRASTWSAPPTPSATPPPPLRPAPTTAAQVRSRVKAAMLDLDAEFHPETADYAEENTEAVKLIAPCRDSLPSDRKRSGQRERLWRGKKVWIRQYVVGYLKVPGRKLADELRATLAKCKRYTYSSDGKVSTILRPTPPPVPNGPETITFCERLASSRPFHQCTLLLTRGNFVLEIDASDENGDLAATQKLLIRLAPLAVTALQKAA</sequence>
<feature type="region of interest" description="Disordered" evidence="1">
    <location>
        <begin position="26"/>
        <end position="52"/>
    </location>
</feature>
<evidence type="ECO:0000256" key="2">
    <source>
        <dbReference type="SAM" id="SignalP"/>
    </source>
</evidence>
<feature type="signal peptide" evidence="2">
    <location>
        <begin position="1"/>
        <end position="21"/>
    </location>
</feature>
<accession>A0ABP8SAH0</accession>